<dbReference type="InterPro" id="IPR005674">
    <property type="entry name" value="CocE/Ser_esterase"/>
</dbReference>
<evidence type="ECO:0000256" key="1">
    <source>
        <dbReference type="ARBA" id="ARBA00022801"/>
    </source>
</evidence>
<name>A0ABW9SWX3_9BACL</name>
<dbReference type="NCBIfam" id="TIGR00976">
    <property type="entry name" value="CocE_NonD"/>
    <property type="match status" value="1"/>
</dbReference>
<dbReference type="Gene3D" id="1.10.3020.10">
    <property type="entry name" value="alpha-amino acid ester hydrolase ( Helical cap domain)"/>
    <property type="match status" value="1"/>
</dbReference>
<comment type="caution">
    <text evidence="3">The sequence shown here is derived from an EMBL/GenBank/DDBJ whole genome shotgun (WGS) entry which is preliminary data.</text>
</comment>
<dbReference type="Pfam" id="PF08530">
    <property type="entry name" value="PepX_C"/>
    <property type="match status" value="1"/>
</dbReference>
<sequence>MVIITIIGEFDKSFLRRGIVNISFMTIPASDGVQLSSLIVLPAEDGPFPVIITRTPYDKMQFVEAAKGWASAGFAFVAQDVRGRHGSGGRWIPYDHEEADGLSTLRWVLAQDWCNGQIALEGSSYGAFAAYAAAQGDGSALASSLITLVPAMGLHETAFHPSGAFHLLDRLWWEASFGSSKVNEQDRFWNMYERCPDAIWHLPVRDLPLAFPMELPHWQRATEPEAEQETIRLADIRSPVMHIGGWHDAFTGALLRNYRILSERADPRPQSLIIGPWTHEVNQPPRYPSRSYGPNTRLPLARMEMNWLRHTLQGEALRYPSVLIYAMGANRWIAPPAWPLPGTITKSFYLAGTGMRLQEQTPKEEEQPSHYRYDPANPLPAREYPSFRQDLDARSDVLCYTSDALNEDLLVAGTAYVHLWVSSSSSQTDFYACLSEVDPSGNVIYITSGLARSTSAAAPEPINEQSIEIPLKPVCQLLPRGSRIRISISSSCFPEYDRSLNTIGDSLRQSAFVQADQTIWHDAARPSQFILPCHDDALERWYYDNQTSL</sequence>
<evidence type="ECO:0000313" key="4">
    <source>
        <dbReference type="Proteomes" id="UP000435177"/>
    </source>
</evidence>
<dbReference type="SMART" id="SM00939">
    <property type="entry name" value="PepX_C"/>
    <property type="match status" value="1"/>
</dbReference>
<evidence type="ECO:0000259" key="2">
    <source>
        <dbReference type="SMART" id="SM00939"/>
    </source>
</evidence>
<dbReference type="InterPro" id="IPR029058">
    <property type="entry name" value="AB_hydrolase_fold"/>
</dbReference>
<dbReference type="InterPro" id="IPR008979">
    <property type="entry name" value="Galactose-bd-like_sf"/>
</dbReference>
<dbReference type="SUPFAM" id="SSF53474">
    <property type="entry name" value="alpha/beta-Hydrolases"/>
    <property type="match status" value="1"/>
</dbReference>
<dbReference type="InterPro" id="IPR000383">
    <property type="entry name" value="Xaa-Pro-like_dom"/>
</dbReference>
<keyword evidence="1 3" id="KW-0378">Hydrolase</keyword>
<evidence type="ECO:0000313" key="3">
    <source>
        <dbReference type="EMBL" id="MUG65500.1"/>
    </source>
</evidence>
<dbReference type="GO" id="GO:0016787">
    <property type="term" value="F:hydrolase activity"/>
    <property type="evidence" value="ECO:0007669"/>
    <property type="project" value="UniProtKB-KW"/>
</dbReference>
<keyword evidence="4" id="KW-1185">Reference proteome</keyword>
<dbReference type="EMBL" id="WOAA01000003">
    <property type="protein sequence ID" value="MUG65500.1"/>
    <property type="molecule type" value="Genomic_DNA"/>
</dbReference>
<gene>
    <name evidence="3" type="ORF">GNP94_05695</name>
</gene>
<reference evidence="3 4" key="1">
    <citation type="submission" date="2019-11" db="EMBL/GenBank/DDBJ databases">
        <title>Draft genome sequences of five Paenibacillus species of dairy origin.</title>
        <authorList>
            <person name="Olajide A.M."/>
            <person name="Chen S."/>
            <person name="Lapointe G."/>
        </authorList>
    </citation>
    <scope>NUCLEOTIDE SEQUENCE [LARGE SCALE GENOMIC DNA]</scope>
    <source>
        <strain evidence="3 4">3CS1</strain>
    </source>
</reference>
<dbReference type="Gene3D" id="2.60.120.260">
    <property type="entry name" value="Galactose-binding domain-like"/>
    <property type="match status" value="1"/>
</dbReference>
<dbReference type="SUPFAM" id="SSF49785">
    <property type="entry name" value="Galactose-binding domain-like"/>
    <property type="match status" value="1"/>
</dbReference>
<dbReference type="Proteomes" id="UP000435177">
    <property type="component" value="Unassembled WGS sequence"/>
</dbReference>
<feature type="domain" description="Xaa-Pro dipeptidyl-peptidase C-terminal" evidence="2">
    <location>
        <begin position="305"/>
        <end position="530"/>
    </location>
</feature>
<protein>
    <submittedName>
        <fullName evidence="3">CocE/NonD family hydrolase</fullName>
    </submittedName>
</protein>
<dbReference type="Gene3D" id="3.40.50.1820">
    <property type="entry name" value="alpha/beta hydrolase"/>
    <property type="match status" value="1"/>
</dbReference>
<proteinExistence type="predicted"/>
<organism evidence="3 4">
    <name type="scientific">Paenibacillus campinasensis</name>
    <dbReference type="NCBI Taxonomy" id="66347"/>
    <lineage>
        <taxon>Bacteria</taxon>
        <taxon>Bacillati</taxon>
        <taxon>Bacillota</taxon>
        <taxon>Bacilli</taxon>
        <taxon>Bacillales</taxon>
        <taxon>Paenibacillaceae</taxon>
        <taxon>Paenibacillus</taxon>
    </lineage>
</organism>
<accession>A0ABW9SWX3</accession>
<dbReference type="InterPro" id="IPR013736">
    <property type="entry name" value="Xaa-Pro_dipept_C"/>
</dbReference>
<dbReference type="Pfam" id="PF02129">
    <property type="entry name" value="Peptidase_S15"/>
    <property type="match status" value="1"/>
</dbReference>